<organism evidence="5 6">
    <name type="scientific">Thermomonas fusca</name>
    <dbReference type="NCBI Taxonomy" id="215690"/>
    <lineage>
        <taxon>Bacteria</taxon>
        <taxon>Pseudomonadati</taxon>
        <taxon>Pseudomonadota</taxon>
        <taxon>Gammaproteobacteria</taxon>
        <taxon>Lysobacterales</taxon>
        <taxon>Lysobacteraceae</taxon>
        <taxon>Thermomonas</taxon>
    </lineage>
</organism>
<comment type="caution">
    <text evidence="5">The sequence shown here is derived from an EMBL/GenBank/DDBJ whole genome shotgun (WGS) entry which is preliminary data.</text>
</comment>
<dbReference type="PANTHER" id="PTHR35603:SF2">
    <property type="entry name" value="OUTER MEMBRANE LIPOPROTEIN"/>
    <property type="match status" value="1"/>
</dbReference>
<dbReference type="RefSeq" id="WP_138349104.1">
    <property type="nucleotide sequence ID" value="NZ_SROY01000004.1"/>
</dbReference>
<dbReference type="STRING" id="1123377.GCA_000423885_00064"/>
<evidence type="ECO:0000313" key="5">
    <source>
        <dbReference type="EMBL" id="TLX21300.1"/>
    </source>
</evidence>
<keyword evidence="2" id="KW-0472">Membrane</keyword>
<dbReference type="PANTHER" id="PTHR35603">
    <property type="match status" value="1"/>
</dbReference>
<evidence type="ECO:0000256" key="3">
    <source>
        <dbReference type="SAM" id="SignalP"/>
    </source>
</evidence>
<dbReference type="GO" id="GO:0019867">
    <property type="term" value="C:outer membrane"/>
    <property type="evidence" value="ECO:0007669"/>
    <property type="project" value="InterPro"/>
</dbReference>
<evidence type="ECO:0000256" key="2">
    <source>
        <dbReference type="ARBA" id="ARBA00023136"/>
    </source>
</evidence>
<comment type="subcellular location">
    <subcellularLocation>
        <location evidence="1">Membrane</location>
    </subcellularLocation>
</comment>
<keyword evidence="3" id="KW-0732">Signal</keyword>
<name>A0A5R9PFB6_9GAMM</name>
<dbReference type="InterPro" id="IPR008816">
    <property type="entry name" value="Gly_zipper_2TM_dom"/>
</dbReference>
<feature type="chain" id="PRO_5024331627" evidence="3">
    <location>
        <begin position="23"/>
        <end position="253"/>
    </location>
</feature>
<dbReference type="AlphaFoldDB" id="A0A5R9PFB6"/>
<accession>A0A5R9PFB6</accession>
<gene>
    <name evidence="5" type="ORF">E5S66_10150</name>
</gene>
<reference evidence="5 6" key="1">
    <citation type="submission" date="2019-04" db="EMBL/GenBank/DDBJ databases">
        <authorList>
            <person name="Grouzdev D.S."/>
            <person name="Nazina T.N."/>
        </authorList>
    </citation>
    <scope>NUCLEOTIDE SEQUENCE [LARGE SCALE GENOMIC DNA]</scope>
    <source>
        <strain evidence="5 6">SHC 3-19</strain>
    </source>
</reference>
<dbReference type="Pfam" id="PF05433">
    <property type="entry name" value="Rick_17kDa_Anti"/>
    <property type="match status" value="1"/>
</dbReference>
<protein>
    <submittedName>
        <fullName evidence="5">Glycine zipper 2TM domain-containing protein</fullName>
    </submittedName>
</protein>
<dbReference type="InterPro" id="IPR051407">
    <property type="entry name" value="Bact_OM_lipoprot/Surf_antigen"/>
</dbReference>
<proteinExistence type="predicted"/>
<dbReference type="EMBL" id="SROY01000004">
    <property type="protein sequence ID" value="TLX21300.1"/>
    <property type="molecule type" value="Genomic_DNA"/>
</dbReference>
<dbReference type="NCBIfam" id="NF008437">
    <property type="entry name" value="PRK11280.1"/>
    <property type="match status" value="1"/>
</dbReference>
<feature type="signal peptide" evidence="3">
    <location>
        <begin position="1"/>
        <end position="22"/>
    </location>
</feature>
<evidence type="ECO:0000256" key="1">
    <source>
        <dbReference type="ARBA" id="ARBA00004370"/>
    </source>
</evidence>
<sequence length="253" mass="26390">MSRNNTLAVALAALLVGGVATAGYMNSRSNDPITAPLANGGARAQVGFAEVVGVKPVTAREPLYATVIGSEPIRESNTTSTPREVCENVVVQERLPERDGNVGGTVAGAVIGGLVGNQVGGGNGRKLATVAGAVAGGYAGREVDRRHVGGQVVNRTDRRCRTVNSTSSSARTVAWNVTYRNPDGTTGSMRTDTKPGERIALGDTDRTVGYDVTYRFDGEQHTVRMDQDPGTQLPVINGRVVTQTAAVEGATLR</sequence>
<evidence type="ECO:0000259" key="4">
    <source>
        <dbReference type="Pfam" id="PF05433"/>
    </source>
</evidence>
<evidence type="ECO:0000313" key="6">
    <source>
        <dbReference type="Proteomes" id="UP000308508"/>
    </source>
</evidence>
<dbReference type="Proteomes" id="UP000308508">
    <property type="component" value="Unassembled WGS sequence"/>
</dbReference>
<feature type="domain" description="Glycine zipper 2TM" evidence="4">
    <location>
        <begin position="103"/>
        <end position="143"/>
    </location>
</feature>
<keyword evidence="6" id="KW-1185">Reference proteome</keyword>